<feature type="compositionally biased region" description="Basic and acidic residues" evidence="1">
    <location>
        <begin position="235"/>
        <end position="262"/>
    </location>
</feature>
<evidence type="ECO:0000256" key="1">
    <source>
        <dbReference type="SAM" id="MobiDB-lite"/>
    </source>
</evidence>
<feature type="region of interest" description="Disordered" evidence="1">
    <location>
        <begin position="123"/>
        <end position="192"/>
    </location>
</feature>
<reference evidence="2" key="1">
    <citation type="submission" date="2015-08" db="EMBL/GenBank/DDBJ databases">
        <authorList>
            <person name="Babu N.S."/>
            <person name="Beckwith C.J."/>
            <person name="Beseler K.G."/>
            <person name="Brison A."/>
            <person name="Carone J.V."/>
            <person name="Caskin T.P."/>
            <person name="Diamond M."/>
            <person name="Durham M.E."/>
            <person name="Foxe J.M."/>
            <person name="Go M."/>
            <person name="Henderson B.A."/>
            <person name="Jones I.B."/>
            <person name="McGettigan J.A."/>
            <person name="Micheletti S.J."/>
            <person name="Nasrallah M.E."/>
            <person name="Ortiz D."/>
            <person name="Piller C.R."/>
            <person name="Privatt S.R."/>
            <person name="Schneider S.L."/>
            <person name="Sharp S."/>
            <person name="Smith T.C."/>
            <person name="Stanton J.D."/>
            <person name="Ullery H.E."/>
            <person name="Wilson R.J."/>
            <person name="Serrano M.G."/>
            <person name="Buck G."/>
            <person name="Lee V."/>
            <person name="Wang Y."/>
            <person name="Carvalho R."/>
            <person name="Voegtly L."/>
            <person name="Shi R."/>
            <person name="Duckworth R."/>
            <person name="Johnson A."/>
            <person name="Loviza R."/>
            <person name="Walstead R."/>
            <person name="Shah Z."/>
            <person name="Kiflezghi M."/>
            <person name="Wade K."/>
            <person name="Ball S.L."/>
            <person name="Bradley K.W."/>
            <person name="Asai D.J."/>
            <person name="Bowman C.A."/>
            <person name="Russell D.A."/>
            <person name="Pope W.H."/>
            <person name="Jacobs-Sera D."/>
            <person name="Hendrix R.W."/>
            <person name="Hatfull G.F."/>
        </authorList>
    </citation>
    <scope>NUCLEOTIDE SEQUENCE</scope>
</reference>
<accession>A0A1D2ACS1</accession>
<dbReference type="AlphaFoldDB" id="A0A1D2ACS1"/>
<feature type="region of interest" description="Disordered" evidence="1">
    <location>
        <begin position="56"/>
        <end position="79"/>
    </location>
</feature>
<dbReference type="Gene3D" id="1.20.120.20">
    <property type="entry name" value="Apolipoprotein"/>
    <property type="match status" value="1"/>
</dbReference>
<gene>
    <name evidence="2" type="ORF">g.7956</name>
</gene>
<feature type="compositionally biased region" description="Basic and acidic residues" evidence="1">
    <location>
        <begin position="145"/>
        <end position="184"/>
    </location>
</feature>
<feature type="compositionally biased region" description="Low complexity" evidence="1">
    <location>
        <begin position="221"/>
        <end position="234"/>
    </location>
</feature>
<feature type="region of interest" description="Disordered" evidence="1">
    <location>
        <begin position="221"/>
        <end position="262"/>
    </location>
</feature>
<organism evidence="2">
    <name type="scientific">Auxenochlorella protothecoides</name>
    <name type="common">Green microalga</name>
    <name type="synonym">Chlorella protothecoides</name>
    <dbReference type="NCBI Taxonomy" id="3075"/>
    <lineage>
        <taxon>Eukaryota</taxon>
        <taxon>Viridiplantae</taxon>
        <taxon>Chlorophyta</taxon>
        <taxon>core chlorophytes</taxon>
        <taxon>Trebouxiophyceae</taxon>
        <taxon>Chlorellales</taxon>
        <taxon>Chlorellaceae</taxon>
        <taxon>Auxenochlorella</taxon>
    </lineage>
</organism>
<protein>
    <submittedName>
        <fullName evidence="2">Uncharacterized protein</fullName>
    </submittedName>
</protein>
<evidence type="ECO:0000313" key="2">
    <source>
        <dbReference type="EMBL" id="JAT76753.1"/>
    </source>
</evidence>
<feature type="compositionally biased region" description="Pro residues" evidence="1">
    <location>
        <begin position="17"/>
        <end position="26"/>
    </location>
</feature>
<feature type="non-terminal residue" evidence="2">
    <location>
        <position position="1"/>
    </location>
</feature>
<sequence length="276" mass="29153">SSLLRHRTAGGLLNPPKSTPFGPPRTPARRIAMASYGTSGTHDVKETVRRAEVVKTTKLEPTVPAPPRPSGDGSVPNNREEWKDLLARAAPWLIAAAVVALGAGALNKAEEEEGSVGLWGRKKGRQAGDAARDAKNSAKRGWFGLKREAGGAGEDAKGKWQDTKATAKDKWQDTKAAAKDKAGQAKDGASNAGSYVADKAADLAEASKQAALRAEHTVAKAGSKLGAAASGAEETTGRALKDAGSKLERDGSEGRRQYKGDAIKHDLQSKPWWQFW</sequence>
<feature type="region of interest" description="Disordered" evidence="1">
    <location>
        <begin position="1"/>
        <end position="27"/>
    </location>
</feature>
<name>A0A1D2ACS1_AUXPR</name>
<proteinExistence type="predicted"/>
<dbReference type="EMBL" id="GDKF01001869">
    <property type="protein sequence ID" value="JAT76753.1"/>
    <property type="molecule type" value="Transcribed_RNA"/>
</dbReference>